<dbReference type="InterPro" id="IPR005238">
    <property type="entry name" value="ComB-like"/>
</dbReference>
<dbReference type="AlphaFoldDB" id="A0A1M5ANI3"/>
<evidence type="ECO:0000256" key="2">
    <source>
        <dbReference type="ARBA" id="ARBA00009997"/>
    </source>
</evidence>
<dbReference type="Gene3D" id="3.90.1560.10">
    <property type="entry name" value="ComB-like"/>
    <property type="match status" value="1"/>
</dbReference>
<evidence type="ECO:0000256" key="6">
    <source>
        <dbReference type="ARBA" id="ARBA00022842"/>
    </source>
</evidence>
<evidence type="ECO:0000313" key="9">
    <source>
        <dbReference type="Proteomes" id="UP000184476"/>
    </source>
</evidence>
<gene>
    <name evidence="8" type="ORF">SAMN05444392_1158</name>
</gene>
<keyword evidence="6" id="KW-0460">Magnesium</keyword>
<dbReference type="EC" id="3.1.3.71" evidence="3"/>
<name>A0A1M5ANI3_9BACL</name>
<evidence type="ECO:0000256" key="5">
    <source>
        <dbReference type="ARBA" id="ARBA00022801"/>
    </source>
</evidence>
<comment type="similarity">
    <text evidence="2">Belongs to the ComB family.</text>
</comment>
<evidence type="ECO:0000256" key="7">
    <source>
        <dbReference type="ARBA" id="ARBA00033711"/>
    </source>
</evidence>
<dbReference type="Pfam" id="PF04029">
    <property type="entry name" value="2-ph_phosp"/>
    <property type="match status" value="1"/>
</dbReference>
<dbReference type="InterPro" id="IPR036702">
    <property type="entry name" value="ComB-like_sf"/>
</dbReference>
<organism evidence="8 9">
    <name type="scientific">Seinonella peptonophila</name>
    <dbReference type="NCBI Taxonomy" id="112248"/>
    <lineage>
        <taxon>Bacteria</taxon>
        <taxon>Bacillati</taxon>
        <taxon>Bacillota</taxon>
        <taxon>Bacilli</taxon>
        <taxon>Bacillales</taxon>
        <taxon>Thermoactinomycetaceae</taxon>
        <taxon>Seinonella</taxon>
    </lineage>
</organism>
<reference evidence="8 9" key="1">
    <citation type="submission" date="2016-11" db="EMBL/GenBank/DDBJ databases">
        <authorList>
            <person name="Jaros S."/>
            <person name="Januszkiewicz K."/>
            <person name="Wedrychowicz H."/>
        </authorList>
    </citation>
    <scope>NUCLEOTIDE SEQUENCE [LARGE SCALE GENOMIC DNA]</scope>
    <source>
        <strain evidence="8 9">DSM 44666</strain>
    </source>
</reference>
<dbReference type="SUPFAM" id="SSF142823">
    <property type="entry name" value="ComB-like"/>
    <property type="match status" value="1"/>
</dbReference>
<evidence type="ECO:0000256" key="3">
    <source>
        <dbReference type="ARBA" id="ARBA00012953"/>
    </source>
</evidence>
<keyword evidence="9" id="KW-1185">Reference proteome</keyword>
<proteinExistence type="inferred from homology"/>
<comment type="catalytic activity">
    <reaction evidence="7">
        <text>(2R)-O-phospho-3-sulfolactate + H2O = (2R)-3-sulfolactate + phosphate</text>
        <dbReference type="Rhea" id="RHEA:23416"/>
        <dbReference type="ChEBI" id="CHEBI:15377"/>
        <dbReference type="ChEBI" id="CHEBI:15597"/>
        <dbReference type="ChEBI" id="CHEBI:43474"/>
        <dbReference type="ChEBI" id="CHEBI:58738"/>
        <dbReference type="EC" id="3.1.3.71"/>
    </reaction>
</comment>
<sequence length="245" mass="27263">MKVSAVPFYQVLDVSMCQDRTVILLDIFRATSFIVTAIWKGCQSVIPVESEITAFELAKPEDLLAGEYMGKPIANFDIDNSPTALLNMKLNEKRIIQSTTNGTRAIQRAQQASSILIGSFLNLQAVVDQARQLENDILLLCAGTRGQFSLEDGLAAGFIIKGLIEGSAKIELDDFAKILLIKASSVQYDWRAWCLEGVAGKRLQSRGKKSDLDYCLRLNDCDIVPQGKWIEIFQKDIKRNICIID</sequence>
<evidence type="ECO:0000256" key="4">
    <source>
        <dbReference type="ARBA" id="ARBA00021948"/>
    </source>
</evidence>
<dbReference type="PANTHER" id="PTHR37311">
    <property type="entry name" value="2-PHOSPHOSULFOLACTATE PHOSPHATASE-RELATED"/>
    <property type="match status" value="1"/>
</dbReference>
<dbReference type="RefSeq" id="WP_073157338.1">
    <property type="nucleotide sequence ID" value="NZ_FQVL01000015.1"/>
</dbReference>
<evidence type="ECO:0000256" key="1">
    <source>
        <dbReference type="ARBA" id="ARBA00001946"/>
    </source>
</evidence>
<keyword evidence="5" id="KW-0378">Hydrolase</keyword>
<dbReference type="GO" id="GO:0000287">
    <property type="term" value="F:magnesium ion binding"/>
    <property type="evidence" value="ECO:0007669"/>
    <property type="project" value="InterPro"/>
</dbReference>
<dbReference type="STRING" id="112248.SAMN05444392_1158"/>
<dbReference type="GO" id="GO:0050545">
    <property type="term" value="F:sulfopyruvate decarboxylase activity"/>
    <property type="evidence" value="ECO:0007669"/>
    <property type="project" value="TreeGrafter"/>
</dbReference>
<protein>
    <recommendedName>
        <fullName evidence="4">Probable 2-phosphosulfolactate phosphatase</fullName>
        <ecNumber evidence="3">3.1.3.71</ecNumber>
    </recommendedName>
</protein>
<dbReference type="PANTHER" id="PTHR37311:SF1">
    <property type="entry name" value="2-PHOSPHOSULFOLACTATE PHOSPHATASE-RELATED"/>
    <property type="match status" value="1"/>
</dbReference>
<dbReference type="Proteomes" id="UP000184476">
    <property type="component" value="Unassembled WGS sequence"/>
</dbReference>
<evidence type="ECO:0000313" key="8">
    <source>
        <dbReference type="EMBL" id="SHF31667.1"/>
    </source>
</evidence>
<dbReference type="EMBL" id="FQVL01000015">
    <property type="protein sequence ID" value="SHF31667.1"/>
    <property type="molecule type" value="Genomic_DNA"/>
</dbReference>
<comment type="cofactor">
    <cofactor evidence="1">
        <name>Mg(2+)</name>
        <dbReference type="ChEBI" id="CHEBI:18420"/>
    </cofactor>
</comment>
<dbReference type="GO" id="GO:0050532">
    <property type="term" value="F:2-phosphosulfolactate phosphatase activity"/>
    <property type="evidence" value="ECO:0007669"/>
    <property type="project" value="UniProtKB-EC"/>
</dbReference>
<accession>A0A1M5ANI3</accession>